<keyword evidence="2" id="KW-1185">Reference proteome</keyword>
<reference evidence="1" key="1">
    <citation type="journal article" date="2019" name="Environ. Microbiol.">
        <title>Fungal ecological strategies reflected in gene transcription - a case study of two litter decomposers.</title>
        <authorList>
            <person name="Barbi F."/>
            <person name="Kohler A."/>
            <person name="Barry K."/>
            <person name="Baskaran P."/>
            <person name="Daum C."/>
            <person name="Fauchery L."/>
            <person name="Ihrmark K."/>
            <person name="Kuo A."/>
            <person name="LaButti K."/>
            <person name="Lipzen A."/>
            <person name="Morin E."/>
            <person name="Grigoriev I.V."/>
            <person name="Henrissat B."/>
            <person name="Lindahl B."/>
            <person name="Martin F."/>
        </authorList>
    </citation>
    <scope>NUCLEOTIDE SEQUENCE</scope>
    <source>
        <strain evidence="1">JB14</strain>
    </source>
</reference>
<organism evidence="1 2">
    <name type="scientific">Gymnopus androsaceus JB14</name>
    <dbReference type="NCBI Taxonomy" id="1447944"/>
    <lineage>
        <taxon>Eukaryota</taxon>
        <taxon>Fungi</taxon>
        <taxon>Dikarya</taxon>
        <taxon>Basidiomycota</taxon>
        <taxon>Agaricomycotina</taxon>
        <taxon>Agaricomycetes</taxon>
        <taxon>Agaricomycetidae</taxon>
        <taxon>Agaricales</taxon>
        <taxon>Marasmiineae</taxon>
        <taxon>Omphalotaceae</taxon>
        <taxon>Gymnopus</taxon>
    </lineage>
</organism>
<dbReference type="Proteomes" id="UP000799118">
    <property type="component" value="Unassembled WGS sequence"/>
</dbReference>
<evidence type="ECO:0000313" key="2">
    <source>
        <dbReference type="Proteomes" id="UP000799118"/>
    </source>
</evidence>
<proteinExistence type="predicted"/>
<dbReference type="EMBL" id="ML771615">
    <property type="protein sequence ID" value="KAE9382402.1"/>
    <property type="molecule type" value="Genomic_DNA"/>
</dbReference>
<sequence>MDTDIFFCGRVPLCGDSSTLVVCTERQLLRDDGGCGAGNTRNGVGELSPAG</sequence>
<evidence type="ECO:0000313" key="1">
    <source>
        <dbReference type="EMBL" id="KAE9382402.1"/>
    </source>
</evidence>
<name>A0A6A4GAC0_9AGAR</name>
<dbReference type="AlphaFoldDB" id="A0A6A4GAC0"/>
<gene>
    <name evidence="1" type="ORF">BT96DRAFT_1010714</name>
</gene>
<accession>A0A6A4GAC0</accession>
<protein>
    <submittedName>
        <fullName evidence="1">Uncharacterized protein</fullName>
    </submittedName>
</protein>